<protein>
    <submittedName>
        <fullName evidence="1">Uncharacterized protein</fullName>
    </submittedName>
</protein>
<evidence type="ECO:0000313" key="2">
    <source>
        <dbReference type="Proteomes" id="UP000095512"/>
    </source>
</evidence>
<dbReference type="AlphaFoldDB" id="A0A174D2V4"/>
<sequence>MVQGIVTRERMEKRKIVSPEEYGFHKVIVPGREDCQEAAMYRLNLAAGQRYELKPGGEEMNGVCIKGEAGLDLAGRHYHCGRFDSFYTAGGNSVAIEAERGFYDAQPGDSGFPPDCRADLGRQRCLDQLASPGTRNAYFWVLAAHTHESRGYDLAVLDPRREQMN</sequence>
<accession>A0A174D2V4</accession>
<proteinExistence type="predicted"/>
<name>A0A174D2V4_9FIRM</name>
<evidence type="ECO:0000313" key="1">
    <source>
        <dbReference type="EMBL" id="CUO19981.1"/>
    </source>
</evidence>
<reference evidence="1 2" key="1">
    <citation type="submission" date="2015-09" db="EMBL/GenBank/DDBJ databases">
        <authorList>
            <consortium name="Pathogen Informatics"/>
        </authorList>
    </citation>
    <scope>NUCLEOTIDE SEQUENCE [LARGE SCALE GENOMIC DNA]</scope>
    <source>
        <strain evidence="1 2">2789STDY5834865</strain>
    </source>
</reference>
<dbReference type="RefSeq" id="WP_022202307.1">
    <property type="nucleotide sequence ID" value="NZ_CATYWZ010000017.1"/>
</dbReference>
<organism evidence="1 2">
    <name type="scientific">Enterocloster clostridioformis</name>
    <dbReference type="NCBI Taxonomy" id="1531"/>
    <lineage>
        <taxon>Bacteria</taxon>
        <taxon>Bacillati</taxon>
        <taxon>Bacillota</taxon>
        <taxon>Clostridia</taxon>
        <taxon>Lachnospirales</taxon>
        <taxon>Lachnospiraceae</taxon>
        <taxon>Enterocloster</taxon>
    </lineage>
</organism>
<dbReference type="SUPFAM" id="SSF51182">
    <property type="entry name" value="RmlC-like cupins"/>
    <property type="match status" value="1"/>
</dbReference>
<dbReference type="EMBL" id="CZAB01000003">
    <property type="protein sequence ID" value="CUO19981.1"/>
    <property type="molecule type" value="Genomic_DNA"/>
</dbReference>
<dbReference type="InterPro" id="IPR011051">
    <property type="entry name" value="RmlC_Cupin_sf"/>
</dbReference>
<dbReference type="Proteomes" id="UP000095512">
    <property type="component" value="Unassembled WGS sequence"/>
</dbReference>
<gene>
    <name evidence="1" type="ORF">ERS852480_00630</name>
</gene>